<evidence type="ECO:0000313" key="2">
    <source>
        <dbReference type="Proteomes" id="UP000190648"/>
    </source>
</evidence>
<protein>
    <submittedName>
        <fullName evidence="1">Uncharacterized protein</fullName>
    </submittedName>
</protein>
<dbReference type="Proteomes" id="UP000190648">
    <property type="component" value="Unassembled WGS sequence"/>
</dbReference>
<sequence>MPFLLHSARCQNRDSTRRFAAALTGRTTPKNAVANAVRPASLPDVCGLSLSDQRKVPGSRQVALLETQLVQEAK</sequence>
<evidence type="ECO:0000313" key="1">
    <source>
        <dbReference type="EMBL" id="OPJ85169.1"/>
    </source>
</evidence>
<name>A0A1V4KL69_PATFA</name>
<keyword evidence="2" id="KW-1185">Reference proteome</keyword>
<reference evidence="1 2" key="1">
    <citation type="submission" date="2016-02" db="EMBL/GenBank/DDBJ databases">
        <title>Band-tailed pigeon sequencing and assembly.</title>
        <authorList>
            <person name="Soares A.E."/>
            <person name="Novak B.J."/>
            <person name="Rice E.S."/>
            <person name="O'Connell B."/>
            <person name="Chang D."/>
            <person name="Weber S."/>
            <person name="Shapiro B."/>
        </authorList>
    </citation>
    <scope>NUCLEOTIDE SEQUENCE [LARGE SCALE GENOMIC DNA]</scope>
    <source>
        <strain evidence="1">BTP2013</strain>
        <tissue evidence="1">Blood</tissue>
    </source>
</reference>
<proteinExistence type="predicted"/>
<dbReference type="EMBL" id="LSYS01002950">
    <property type="protein sequence ID" value="OPJ85169.1"/>
    <property type="molecule type" value="Genomic_DNA"/>
</dbReference>
<dbReference type="AlphaFoldDB" id="A0A1V4KL69"/>
<comment type="caution">
    <text evidence="1">The sequence shown here is derived from an EMBL/GenBank/DDBJ whole genome shotgun (WGS) entry which is preliminary data.</text>
</comment>
<organism evidence="1 2">
    <name type="scientific">Patagioenas fasciata monilis</name>
    <dbReference type="NCBI Taxonomy" id="372326"/>
    <lineage>
        <taxon>Eukaryota</taxon>
        <taxon>Metazoa</taxon>
        <taxon>Chordata</taxon>
        <taxon>Craniata</taxon>
        <taxon>Vertebrata</taxon>
        <taxon>Euteleostomi</taxon>
        <taxon>Archelosauria</taxon>
        <taxon>Archosauria</taxon>
        <taxon>Dinosauria</taxon>
        <taxon>Saurischia</taxon>
        <taxon>Theropoda</taxon>
        <taxon>Coelurosauria</taxon>
        <taxon>Aves</taxon>
        <taxon>Neognathae</taxon>
        <taxon>Neoaves</taxon>
        <taxon>Columbimorphae</taxon>
        <taxon>Columbiformes</taxon>
        <taxon>Columbidae</taxon>
        <taxon>Patagioenas</taxon>
    </lineage>
</organism>
<gene>
    <name evidence="1" type="ORF">AV530_018184</name>
</gene>
<accession>A0A1V4KL69</accession>